<dbReference type="EMBL" id="CP112887">
    <property type="protein sequence ID" value="WBW60393.1"/>
    <property type="molecule type" value="Genomic_DNA"/>
</dbReference>
<dbReference type="SUPFAM" id="SSF53850">
    <property type="entry name" value="Periplasmic binding protein-like II"/>
    <property type="match status" value="1"/>
</dbReference>
<evidence type="ECO:0000256" key="1">
    <source>
        <dbReference type="ARBA" id="ARBA00009437"/>
    </source>
</evidence>
<keyword evidence="2" id="KW-0805">Transcription regulation</keyword>
<dbReference type="PROSITE" id="PS50931">
    <property type="entry name" value="HTH_LYSR"/>
    <property type="match status" value="1"/>
</dbReference>
<keyword evidence="4" id="KW-0804">Transcription</keyword>
<organism evidence="6 7">
    <name type="scientific">Klebsiella electrica</name>
    <dbReference type="NCBI Taxonomy" id="1259973"/>
    <lineage>
        <taxon>Bacteria</taxon>
        <taxon>Pseudomonadati</taxon>
        <taxon>Pseudomonadota</taxon>
        <taxon>Gammaproteobacteria</taxon>
        <taxon>Enterobacterales</taxon>
        <taxon>Enterobacteriaceae</taxon>
        <taxon>Klebsiella/Raoultella group</taxon>
        <taxon>Klebsiella</taxon>
    </lineage>
</organism>
<evidence type="ECO:0000256" key="3">
    <source>
        <dbReference type="ARBA" id="ARBA00023125"/>
    </source>
</evidence>
<dbReference type="GO" id="GO:0006351">
    <property type="term" value="P:DNA-templated transcription"/>
    <property type="evidence" value="ECO:0007669"/>
    <property type="project" value="TreeGrafter"/>
</dbReference>
<dbReference type="InterPro" id="IPR058163">
    <property type="entry name" value="LysR-type_TF_proteobact-type"/>
</dbReference>
<dbReference type="PANTHER" id="PTHR30537:SF5">
    <property type="entry name" value="HTH-TYPE TRANSCRIPTIONAL ACTIVATOR TTDR-RELATED"/>
    <property type="match status" value="1"/>
</dbReference>
<keyword evidence="7" id="KW-1185">Reference proteome</keyword>
<protein>
    <submittedName>
        <fullName evidence="6">LysR family transcriptional regulator</fullName>
    </submittedName>
</protein>
<evidence type="ECO:0000313" key="6">
    <source>
        <dbReference type="EMBL" id="WBW60393.1"/>
    </source>
</evidence>
<evidence type="ECO:0000259" key="5">
    <source>
        <dbReference type="PROSITE" id="PS50931"/>
    </source>
</evidence>
<name>A0AAJ5QQZ3_9ENTR</name>
<dbReference type="RefSeq" id="WP_131047473.1">
    <property type="nucleotide sequence ID" value="NZ_CP112887.1"/>
</dbReference>
<comment type="similarity">
    <text evidence="1">Belongs to the LysR transcriptional regulatory family.</text>
</comment>
<evidence type="ECO:0000256" key="4">
    <source>
        <dbReference type="ARBA" id="ARBA00023163"/>
    </source>
</evidence>
<dbReference type="InterPro" id="IPR036388">
    <property type="entry name" value="WH-like_DNA-bd_sf"/>
</dbReference>
<dbReference type="Pfam" id="PF00126">
    <property type="entry name" value="HTH_1"/>
    <property type="match status" value="1"/>
</dbReference>
<dbReference type="Gene3D" id="1.10.10.10">
    <property type="entry name" value="Winged helix-like DNA-binding domain superfamily/Winged helix DNA-binding domain"/>
    <property type="match status" value="1"/>
</dbReference>
<evidence type="ECO:0000313" key="7">
    <source>
        <dbReference type="Proteomes" id="UP001210130"/>
    </source>
</evidence>
<dbReference type="CDD" id="cd08422">
    <property type="entry name" value="PBP2_CrgA_like"/>
    <property type="match status" value="1"/>
</dbReference>
<proteinExistence type="inferred from homology"/>
<dbReference type="GO" id="GO:0043565">
    <property type="term" value="F:sequence-specific DNA binding"/>
    <property type="evidence" value="ECO:0007669"/>
    <property type="project" value="TreeGrafter"/>
</dbReference>
<dbReference type="Gene3D" id="3.40.190.290">
    <property type="match status" value="1"/>
</dbReference>
<dbReference type="SUPFAM" id="SSF46785">
    <property type="entry name" value="Winged helix' DNA-binding domain"/>
    <property type="match status" value="1"/>
</dbReference>
<feature type="domain" description="HTH lysR-type" evidence="5">
    <location>
        <begin position="6"/>
        <end position="63"/>
    </location>
</feature>
<dbReference type="InterPro" id="IPR000847">
    <property type="entry name" value="LysR_HTH_N"/>
</dbReference>
<accession>A0AAJ5QQZ3</accession>
<evidence type="ECO:0000256" key="2">
    <source>
        <dbReference type="ARBA" id="ARBA00023015"/>
    </source>
</evidence>
<reference evidence="6 7" key="1">
    <citation type="journal article" date="2023" name="Microbiol. Resour. Announc.">
        <title>Complete Genome Sequence of the First Colistin-Resistant Raoultella electrica Strain.</title>
        <authorList>
            <person name="Aldeia C."/>
            <person name="Campos-Madueno E.I."/>
            <person name="Sendi P."/>
            <person name="Endimiani A."/>
        </authorList>
    </citation>
    <scope>NUCLEOTIDE SEQUENCE [LARGE SCALE GENOMIC DNA]</scope>
    <source>
        <strain evidence="6 7">S2-IND-01-C</strain>
    </source>
</reference>
<dbReference type="InterPro" id="IPR036390">
    <property type="entry name" value="WH_DNA-bd_sf"/>
</dbReference>
<sequence>MDKSIPNLQDLIYFVITGRSSSITAASIESGIPVATLSRRISALEKRVNIQLFTRTSRGIVLTEIGRHYLKYADAIIKNATDLEREMKDSHNSLSGVLRVSLPVDFGIYFISPLMNRFSTSYPNIRFIFDTTPVKVNITERQIDICIRIGDISDMSLIARPVGFLCRKLYASPAYLRQYKTPEHPDDLIHHQCILPSYMKEPEKWVLFRGNDITRINVSGIYSANNISMMLKLSENNGGIAVLTPEIIHRELSSRAIVPILEEWSFKPLPVYIITGTRNISKSARLFLDYINSQLSVILNSH</sequence>
<dbReference type="GO" id="GO:0003700">
    <property type="term" value="F:DNA-binding transcription factor activity"/>
    <property type="evidence" value="ECO:0007669"/>
    <property type="project" value="InterPro"/>
</dbReference>
<gene>
    <name evidence="6" type="ORF">OR613_20610</name>
</gene>
<dbReference type="Proteomes" id="UP001210130">
    <property type="component" value="Chromosome"/>
</dbReference>
<keyword evidence="3" id="KW-0238">DNA-binding</keyword>
<dbReference type="AlphaFoldDB" id="A0AAJ5QQZ3"/>
<dbReference type="Pfam" id="PF03466">
    <property type="entry name" value="LysR_substrate"/>
    <property type="match status" value="1"/>
</dbReference>
<dbReference type="PANTHER" id="PTHR30537">
    <property type="entry name" value="HTH-TYPE TRANSCRIPTIONAL REGULATOR"/>
    <property type="match status" value="1"/>
</dbReference>
<dbReference type="InterPro" id="IPR005119">
    <property type="entry name" value="LysR_subst-bd"/>
</dbReference>